<dbReference type="InterPro" id="IPR018201">
    <property type="entry name" value="Ketoacyl_synth_AS"/>
</dbReference>
<dbReference type="InterPro" id="IPR045851">
    <property type="entry name" value="AMP-bd_C_sf"/>
</dbReference>
<dbReference type="GO" id="GO:0006633">
    <property type="term" value="P:fatty acid biosynthetic process"/>
    <property type="evidence" value="ECO:0007669"/>
    <property type="project" value="InterPro"/>
</dbReference>
<dbReference type="SUPFAM" id="SSF47336">
    <property type="entry name" value="ACP-like"/>
    <property type="match status" value="2"/>
</dbReference>
<comment type="caution">
    <text evidence="8">The sequence shown here is derived from an EMBL/GenBank/DDBJ whole genome shotgun (WGS) entry which is preliminary data.</text>
</comment>
<evidence type="ECO:0000256" key="1">
    <source>
        <dbReference type="ARBA" id="ARBA00003299"/>
    </source>
</evidence>
<evidence type="ECO:0000313" key="8">
    <source>
        <dbReference type="EMBL" id="RAL23312.1"/>
    </source>
</evidence>
<dbReference type="Pfam" id="PF08659">
    <property type="entry name" value="KR"/>
    <property type="match status" value="1"/>
</dbReference>
<dbReference type="InterPro" id="IPR014031">
    <property type="entry name" value="Ketoacyl_synth_C"/>
</dbReference>
<evidence type="ECO:0008006" key="10">
    <source>
        <dbReference type="Google" id="ProtNLM"/>
    </source>
</evidence>
<feature type="domain" description="Carrier" evidence="6">
    <location>
        <begin position="1606"/>
        <end position="1684"/>
    </location>
</feature>
<dbReference type="InterPro" id="IPR016036">
    <property type="entry name" value="Malonyl_transacylase_ACP-bd"/>
</dbReference>
<accession>A0A364K3A6</accession>
<dbReference type="Gene3D" id="3.40.50.720">
    <property type="entry name" value="NAD(P)-binding Rossmann-like Domain"/>
    <property type="match status" value="1"/>
</dbReference>
<dbReference type="InterPro" id="IPR057326">
    <property type="entry name" value="KR_dom"/>
</dbReference>
<dbReference type="InterPro" id="IPR009081">
    <property type="entry name" value="PP-bd_ACP"/>
</dbReference>
<dbReference type="GO" id="GO:0071770">
    <property type="term" value="P:DIM/DIP cell wall layer assembly"/>
    <property type="evidence" value="ECO:0007669"/>
    <property type="project" value="TreeGrafter"/>
</dbReference>
<dbReference type="InterPro" id="IPR006162">
    <property type="entry name" value="Ppantetheine_attach_site"/>
</dbReference>
<dbReference type="GO" id="GO:0005886">
    <property type="term" value="C:plasma membrane"/>
    <property type="evidence" value="ECO:0007669"/>
    <property type="project" value="TreeGrafter"/>
</dbReference>
<dbReference type="GO" id="GO:0004315">
    <property type="term" value="F:3-oxoacyl-[acyl-carrier-protein] synthase activity"/>
    <property type="evidence" value="ECO:0007669"/>
    <property type="project" value="InterPro"/>
</dbReference>
<dbReference type="SUPFAM" id="SSF51735">
    <property type="entry name" value="NAD(P)-binding Rossmann-fold domains"/>
    <property type="match status" value="2"/>
</dbReference>
<dbReference type="Pfam" id="PF00109">
    <property type="entry name" value="ketoacyl-synt"/>
    <property type="match status" value="1"/>
</dbReference>
<dbReference type="RefSeq" id="WP_113659297.1">
    <property type="nucleotide sequence ID" value="NZ_KZ845668.1"/>
</dbReference>
<comment type="function">
    <text evidence="1">Involved in some intermediate steps for the synthesis of the antibiotic polyketide bacillaene which is involved in secondary metabolism.</text>
</comment>
<dbReference type="Gene3D" id="1.10.1200.10">
    <property type="entry name" value="ACP-like"/>
    <property type="match status" value="2"/>
</dbReference>
<sequence length="1729" mass="193504">MWKKHQSRELSTKKVYVNEPLIAKPIQKQDINRQLRTLCESILPAYMVPNEFVVLDRLPRTPNNKIDRKALQITPSNQAEFLEIEDISMNDLENIIANVWRKVLGKEKILRNQSFFELGGSSLLLALVHAQLRDVLKRDIKMVDLLNYPTIEELARKLAHNHLNESIQPDSLTAKHDLLDHTQMDAIAVVGMGCRFPGDISSPEEFWNLLEQERNAIVDIPLERWDIHAFYDQELKPGKMNIRRGGFLKDIDQFDASLFGISPSEAASMDPQHRILLEVVWEALENSGMSPDLLRGSATGVFMGLCANEYRKNTLGGEATQIDAWSGTGIVPSMVSGRISYLFDFHGPSITIDTACSSSLVAVHMACQSLRSRETDLALAGGVTLILDPNVSVYLSQINSLSPEGHCKPFDASANGFVRSEGCGVVVLKRLSDALRDGDLILSVIRGSAVNQDGRSSSLTAPNGLAQQEVVRRALQDARLEPEDITYIEAHGTGTALGDPIEVDALAKAYGSGHSKENPLLIGSVKSNIGHTEAAAGIAGLMKLILSLKHKRLPKTLHFSTPNPYIPWSTLPIQVVDQMHEWHSKKTRRGAVSSFGFSGTNAHVIVEEFVQDIPNEQERKDRSLHLLILSGHQETVIPEMAKKLYEYLIQKDDWSVGDVCSSLIQGRAHLAYRVAVPVKSKDDLLQALVTLSEGKKLRGALQNEGELEESHKKVAFLFSGQGTQYLRMGQLLYEEHLVFKEMMDRCSALFEKHLGWSMIHQLYHEENPESLHDTEKAQSVLFALELSLAKLWLSWGIDPDVLIGHSIGEICAAYIADVMDLEDAVKLVAARGRLMSKLPAGGGMISIRTAPDELEKYLDLYKGELGIAAVNGPKSTVLSGKLEVLDMIAADLKEKGIRVDTLSVSHAFHSPLMEPMLAEFRQVLNTIRFRPARRKIISTVDPQGSPNLATVEYWVQHVCSTVNFEEAIQCLDHDAFSFFIEVGPQPTLLGMVADCMDIRGKRMLPSLRKNRNDWSSLLGSLANLYVSGVSIDWKSFDQPYRRRPIPLPTYSFKRQRYWIDITEPDHFSHPLLTSLTKEKERGELAQQLVDELQVDKSQIPLVHNILNSLLKHMKQDTKKDHWQKHTYVQTWKPVELITDHLDASGSWIILGDDENFIRQVADQVEQRGGEVIIPDRPLDANHFRNRSVRSVIYTFESTVDEVSPQEMLSQVEQAVKKVSRIVNISGMYETKVWIVTKNAWGNEKDDLSTNPVSASLWGLGVCASLERFNIWGGRIDLSSSVSEQELKLCLAAMTKGLHGEDSYRIQADRAFVLRLDRKPSLPSQPIKIRSDVTYLITGGTGALGLKMAYELAKSGAKSLVLLSRGGSDSLNEKSQNRLRIIEELGTQIHIVKADVTNEVEMNQAFIWMNDHLPPLAGIIHAAGVSSHIPVVEIENKSIKDVISPKVKGTWILHQLTKEMALDWFVCFSSISAVWGTEEGGHYAAANAFLQGFVKYRQERGLPASNVSWGPWAGGGMAEGNEELLTQLGIKPMDPDIACAALKEMGMSKGDGFVVANVNWETFIPIYQARKERKLFSLLEDQQEKVDTPVNRPHLLKDRLSEEDSDQRLSLLQHWLIEKVSDLLGDHTSIEVNEHIGFFDLGLDSLMAVELRNRLQMELDLILPPTITFNYPNISSLSSYLMEELGWKNDMDSKPLEMEKTDMDQELGQLEEMSVEELLELVENELRDGD</sequence>
<dbReference type="PANTHER" id="PTHR43775:SF37">
    <property type="entry name" value="SI:DKEY-61P9.11"/>
    <property type="match status" value="1"/>
</dbReference>
<dbReference type="Pfam" id="PF00550">
    <property type="entry name" value="PP-binding"/>
    <property type="match status" value="2"/>
</dbReference>
<keyword evidence="4" id="KW-0597">Phosphoprotein</keyword>
<dbReference type="InterPro" id="IPR036736">
    <property type="entry name" value="ACP-like_sf"/>
</dbReference>
<dbReference type="SUPFAM" id="SSF53901">
    <property type="entry name" value="Thiolase-like"/>
    <property type="match status" value="1"/>
</dbReference>
<dbReference type="InterPro" id="IPR013968">
    <property type="entry name" value="PKS_KR"/>
</dbReference>
<dbReference type="InterPro" id="IPR050091">
    <property type="entry name" value="PKS_NRPS_Biosynth_Enz"/>
</dbReference>
<keyword evidence="9" id="KW-1185">Reference proteome</keyword>
<dbReference type="PROSITE" id="PS00606">
    <property type="entry name" value="KS3_1"/>
    <property type="match status" value="1"/>
</dbReference>
<dbReference type="InterPro" id="IPR020806">
    <property type="entry name" value="PKS_PP-bd"/>
</dbReference>
<dbReference type="EMBL" id="QJKK01000006">
    <property type="protein sequence ID" value="RAL23312.1"/>
    <property type="molecule type" value="Genomic_DNA"/>
</dbReference>
<dbReference type="PROSITE" id="PS00012">
    <property type="entry name" value="PHOSPHOPANTETHEINE"/>
    <property type="match status" value="1"/>
</dbReference>
<dbReference type="GO" id="GO:0004312">
    <property type="term" value="F:fatty acid synthase activity"/>
    <property type="evidence" value="ECO:0007669"/>
    <property type="project" value="TreeGrafter"/>
</dbReference>
<dbReference type="InterPro" id="IPR020841">
    <property type="entry name" value="PKS_Beta-ketoAc_synthase_dom"/>
</dbReference>
<evidence type="ECO:0000259" key="7">
    <source>
        <dbReference type="PROSITE" id="PS52004"/>
    </source>
</evidence>
<dbReference type="Pfam" id="PF00698">
    <property type="entry name" value="Acyl_transf_1"/>
    <property type="match status" value="1"/>
</dbReference>
<dbReference type="PROSITE" id="PS50075">
    <property type="entry name" value="CARRIER"/>
    <property type="match status" value="2"/>
</dbReference>
<dbReference type="SMART" id="SM00823">
    <property type="entry name" value="PKS_PP"/>
    <property type="match status" value="2"/>
</dbReference>
<dbReference type="SUPFAM" id="SSF56801">
    <property type="entry name" value="Acetyl-CoA synthetase-like"/>
    <property type="match status" value="1"/>
</dbReference>
<keyword evidence="5" id="KW-0808">Transferase</keyword>
<dbReference type="CDD" id="cd08955">
    <property type="entry name" value="KR_2_FAS_SDR_x"/>
    <property type="match status" value="1"/>
</dbReference>
<dbReference type="Gene3D" id="3.30.300.30">
    <property type="match status" value="1"/>
</dbReference>
<dbReference type="InterPro" id="IPR014043">
    <property type="entry name" value="Acyl_transferase_dom"/>
</dbReference>
<dbReference type="InterPro" id="IPR036291">
    <property type="entry name" value="NAD(P)-bd_dom_sf"/>
</dbReference>
<dbReference type="OrthoDB" id="9765680at2"/>
<dbReference type="SMART" id="SM01294">
    <property type="entry name" value="PKS_PP_betabranch"/>
    <property type="match status" value="1"/>
</dbReference>
<dbReference type="InterPro" id="IPR001227">
    <property type="entry name" value="Ac_transferase_dom_sf"/>
</dbReference>
<reference evidence="8 9" key="1">
    <citation type="submission" date="2018-06" db="EMBL/GenBank/DDBJ databases">
        <title>Thermoflavimicrobium daqus sp. nov., a thermophilic microbe isolated from Moutai-flavour Daqu.</title>
        <authorList>
            <person name="Wang X."/>
            <person name="Zhou H."/>
        </authorList>
    </citation>
    <scope>NUCLEOTIDE SEQUENCE [LARGE SCALE GENOMIC DNA]</scope>
    <source>
        <strain evidence="8 9">FBKL4.011</strain>
    </source>
</reference>
<name>A0A364K3A6_9BACL</name>
<evidence type="ECO:0000313" key="9">
    <source>
        <dbReference type="Proteomes" id="UP000251213"/>
    </source>
</evidence>
<keyword evidence="3" id="KW-0596">Phosphopantetheine</keyword>
<dbReference type="Gene3D" id="3.40.366.10">
    <property type="entry name" value="Malonyl-Coenzyme A Acyl Carrier Protein, domain 2"/>
    <property type="match status" value="1"/>
</dbReference>
<feature type="domain" description="Carrier" evidence="6">
    <location>
        <begin position="87"/>
        <end position="162"/>
    </location>
</feature>
<reference evidence="8 9" key="2">
    <citation type="submission" date="2018-06" db="EMBL/GenBank/DDBJ databases">
        <authorList>
            <person name="Zhirakovskaya E."/>
        </authorList>
    </citation>
    <scope>NUCLEOTIDE SEQUENCE [LARGE SCALE GENOMIC DNA]</scope>
    <source>
        <strain evidence="8 9">FBKL4.011</strain>
    </source>
</reference>
<evidence type="ECO:0000256" key="3">
    <source>
        <dbReference type="ARBA" id="ARBA00022450"/>
    </source>
</evidence>
<dbReference type="CDD" id="cd00833">
    <property type="entry name" value="PKS"/>
    <property type="match status" value="1"/>
</dbReference>
<gene>
    <name evidence="8" type="ORF">DL897_11485</name>
</gene>
<dbReference type="Gene3D" id="3.40.47.10">
    <property type="match status" value="1"/>
</dbReference>
<dbReference type="Gene3D" id="3.30.70.3290">
    <property type="match status" value="1"/>
</dbReference>
<evidence type="ECO:0000256" key="5">
    <source>
        <dbReference type="ARBA" id="ARBA00022679"/>
    </source>
</evidence>
<comment type="pathway">
    <text evidence="2">Antibiotic biosynthesis; bacillaene biosynthesis.</text>
</comment>
<dbReference type="FunFam" id="3.40.47.10:FF:000019">
    <property type="entry name" value="Polyketide synthase type I"/>
    <property type="match status" value="1"/>
</dbReference>
<dbReference type="SUPFAM" id="SSF52151">
    <property type="entry name" value="FabD/lysophospholipase-like"/>
    <property type="match status" value="1"/>
</dbReference>
<dbReference type="PANTHER" id="PTHR43775">
    <property type="entry name" value="FATTY ACID SYNTHASE"/>
    <property type="match status" value="1"/>
</dbReference>
<dbReference type="GO" id="GO:0005737">
    <property type="term" value="C:cytoplasm"/>
    <property type="evidence" value="ECO:0007669"/>
    <property type="project" value="TreeGrafter"/>
</dbReference>
<dbReference type="PROSITE" id="PS52004">
    <property type="entry name" value="KS3_2"/>
    <property type="match status" value="1"/>
</dbReference>
<dbReference type="SMART" id="SM00822">
    <property type="entry name" value="PKS_KR"/>
    <property type="match status" value="1"/>
</dbReference>
<dbReference type="SMART" id="SM00827">
    <property type="entry name" value="PKS_AT"/>
    <property type="match status" value="1"/>
</dbReference>
<dbReference type="InterPro" id="IPR016039">
    <property type="entry name" value="Thiolase-like"/>
</dbReference>
<dbReference type="Proteomes" id="UP000251213">
    <property type="component" value="Unassembled WGS sequence"/>
</dbReference>
<organism evidence="8 9">
    <name type="scientific">Thermoflavimicrobium daqui</name>
    <dbReference type="NCBI Taxonomy" id="2137476"/>
    <lineage>
        <taxon>Bacteria</taxon>
        <taxon>Bacillati</taxon>
        <taxon>Bacillota</taxon>
        <taxon>Bacilli</taxon>
        <taxon>Bacillales</taxon>
        <taxon>Thermoactinomycetaceae</taxon>
        <taxon>Thermoflavimicrobium</taxon>
    </lineage>
</organism>
<dbReference type="Pfam" id="PF02801">
    <property type="entry name" value="Ketoacyl-synt_C"/>
    <property type="match status" value="1"/>
</dbReference>
<evidence type="ECO:0000259" key="6">
    <source>
        <dbReference type="PROSITE" id="PS50075"/>
    </source>
</evidence>
<dbReference type="Pfam" id="PF16197">
    <property type="entry name" value="KAsynt_C_assoc"/>
    <property type="match status" value="1"/>
</dbReference>
<dbReference type="SMART" id="SM00825">
    <property type="entry name" value="PKS_KS"/>
    <property type="match status" value="1"/>
</dbReference>
<proteinExistence type="predicted"/>
<feature type="domain" description="Ketosynthase family 3 (KS3)" evidence="7">
    <location>
        <begin position="184"/>
        <end position="608"/>
    </location>
</feature>
<dbReference type="InterPro" id="IPR032821">
    <property type="entry name" value="PKS_assoc"/>
</dbReference>
<evidence type="ECO:0000256" key="2">
    <source>
        <dbReference type="ARBA" id="ARBA00004789"/>
    </source>
</evidence>
<dbReference type="InterPro" id="IPR016035">
    <property type="entry name" value="Acyl_Trfase/lysoPLipase"/>
</dbReference>
<dbReference type="InterPro" id="IPR014030">
    <property type="entry name" value="Ketoacyl_synth_N"/>
</dbReference>
<dbReference type="GO" id="GO:0031177">
    <property type="term" value="F:phosphopantetheine binding"/>
    <property type="evidence" value="ECO:0007669"/>
    <property type="project" value="InterPro"/>
</dbReference>
<protein>
    <recommendedName>
        <fullName evidence="10">SDR family NAD(P)-dependent oxidoreductase</fullName>
    </recommendedName>
</protein>
<dbReference type="SUPFAM" id="SSF55048">
    <property type="entry name" value="Probable ACP-binding domain of malonyl-CoA ACP transacylase"/>
    <property type="match status" value="1"/>
</dbReference>
<evidence type="ECO:0000256" key="4">
    <source>
        <dbReference type="ARBA" id="ARBA00022553"/>
    </source>
</evidence>